<keyword evidence="2" id="KW-0349">Heme</keyword>
<dbReference type="PANTHER" id="PTHR46696:SF1">
    <property type="entry name" value="CYTOCHROME P450 YJIB-RELATED"/>
    <property type="match status" value="1"/>
</dbReference>
<dbReference type="Proteomes" id="UP000092565">
    <property type="component" value="Chromosome"/>
</dbReference>
<dbReference type="GO" id="GO:0016705">
    <property type="term" value="F:oxidoreductase activity, acting on paired donors, with incorporation or reduction of molecular oxygen"/>
    <property type="evidence" value="ECO:0007669"/>
    <property type="project" value="InterPro"/>
</dbReference>
<dbReference type="RefSeq" id="WP_065270668.1">
    <property type="nucleotide sequence ID" value="NZ_CP015124.1"/>
</dbReference>
<dbReference type="PANTHER" id="PTHR46696">
    <property type="entry name" value="P450, PUTATIVE (EUROFUNG)-RELATED"/>
    <property type="match status" value="1"/>
</dbReference>
<dbReference type="Proteomes" id="UP001218364">
    <property type="component" value="Unassembled WGS sequence"/>
</dbReference>
<keyword evidence="2" id="KW-0479">Metal-binding</keyword>
<evidence type="ECO:0000313" key="3">
    <source>
        <dbReference type="EMBL" id="ANP35560.1"/>
    </source>
</evidence>
<evidence type="ECO:0000256" key="2">
    <source>
        <dbReference type="RuleBase" id="RU000461"/>
    </source>
</evidence>
<comment type="similarity">
    <text evidence="1 2">Belongs to the cytochrome P450 family.</text>
</comment>
<dbReference type="EMBL" id="JARCJK010000003">
    <property type="protein sequence ID" value="MDE4165583.1"/>
    <property type="molecule type" value="Genomic_DNA"/>
</dbReference>
<dbReference type="PROSITE" id="PS00086">
    <property type="entry name" value="CYTOCHROME_P450"/>
    <property type="match status" value="1"/>
</dbReference>
<protein>
    <submittedName>
        <fullName evidence="3 4">Cytochrome P450</fullName>
    </submittedName>
</protein>
<dbReference type="GO" id="GO:0004497">
    <property type="term" value="F:monooxygenase activity"/>
    <property type="evidence" value="ECO:0007669"/>
    <property type="project" value="UniProtKB-KW"/>
</dbReference>
<keyword evidence="2" id="KW-0503">Monooxygenase</keyword>
<keyword evidence="5" id="KW-1185">Reference proteome</keyword>
<dbReference type="GO" id="GO:0005506">
    <property type="term" value="F:iron ion binding"/>
    <property type="evidence" value="ECO:0007669"/>
    <property type="project" value="InterPro"/>
</dbReference>
<organism evidence="3 5">
    <name type="scientific">Phaeobacter gallaeciensis</name>
    <dbReference type="NCBI Taxonomy" id="60890"/>
    <lineage>
        <taxon>Bacteria</taxon>
        <taxon>Pseudomonadati</taxon>
        <taxon>Pseudomonadota</taxon>
        <taxon>Alphaproteobacteria</taxon>
        <taxon>Rhodobacterales</taxon>
        <taxon>Roseobacteraceae</taxon>
        <taxon>Phaeobacter</taxon>
    </lineage>
</organism>
<reference evidence="4 6" key="2">
    <citation type="submission" date="2023-02" db="EMBL/GenBank/DDBJ databases">
        <title>Population genomics of bacteria associated with diatom.</title>
        <authorList>
            <person name="Xie J."/>
            <person name="Wang H."/>
        </authorList>
    </citation>
    <scope>NUCLEOTIDE SEQUENCE [LARGE SCALE GENOMIC DNA]</scope>
    <source>
        <strain evidence="4 6">PT47_8</strain>
    </source>
</reference>
<accession>A0A1B0ZN35</accession>
<evidence type="ECO:0000313" key="5">
    <source>
        <dbReference type="Proteomes" id="UP000092565"/>
    </source>
</evidence>
<evidence type="ECO:0000256" key="1">
    <source>
        <dbReference type="ARBA" id="ARBA00010617"/>
    </source>
</evidence>
<evidence type="ECO:0000313" key="4">
    <source>
        <dbReference type="EMBL" id="MDE4165583.1"/>
    </source>
</evidence>
<keyword evidence="2" id="KW-0408">Iron</keyword>
<name>A0A1B0ZN35_9RHOB</name>
<proteinExistence type="inferred from homology"/>
<dbReference type="AlphaFoldDB" id="A0A1B0ZN35"/>
<dbReference type="SUPFAM" id="SSF48264">
    <property type="entry name" value="Cytochrome P450"/>
    <property type="match status" value="1"/>
</dbReference>
<sequence>MAFSVVDLPGYYRNMADLAGLELNALIRVIDSIPFFSNGPRHLLLRRVILQVLREDRIDAWQPIVDEEVDTAISRLGNSAVVDLVEDFADPLFARVMTRLFGLPRDQADNLNRWAETVRFVSELLLPIRRVRQMNDAADQLLEAIRSKDARTRRLRDTSIASMLERAAGTDLTAEEVDALIAGLFIAGQTTAHTLSNILLLVLRLDPEQRPLPTDPAPRRNAVEDLIRRGGAPQYLLRIAREDKTVGGHDLEVGDPVLVHIPSANRLTDGAGIPPATTGGCPFGQAPDVKPHFSFGAGIHHCPGAPLARMLIDTALHKLLNAFPEIELLDPEPEMFGTDIIKSPRSLSSRLTATAS</sequence>
<dbReference type="Pfam" id="PF00067">
    <property type="entry name" value="p450"/>
    <property type="match status" value="1"/>
</dbReference>
<keyword evidence="2" id="KW-0560">Oxidoreductase</keyword>
<dbReference type="PRINTS" id="PR00359">
    <property type="entry name" value="BP450"/>
</dbReference>
<dbReference type="EMBL" id="CP015124">
    <property type="protein sequence ID" value="ANP35560.1"/>
    <property type="molecule type" value="Genomic_DNA"/>
</dbReference>
<evidence type="ECO:0000313" key="6">
    <source>
        <dbReference type="Proteomes" id="UP001218364"/>
    </source>
</evidence>
<dbReference type="GO" id="GO:0020037">
    <property type="term" value="F:heme binding"/>
    <property type="evidence" value="ECO:0007669"/>
    <property type="project" value="InterPro"/>
</dbReference>
<dbReference type="InterPro" id="IPR001128">
    <property type="entry name" value="Cyt_P450"/>
</dbReference>
<dbReference type="InterPro" id="IPR036396">
    <property type="entry name" value="Cyt_P450_sf"/>
</dbReference>
<gene>
    <name evidence="3" type="ORF">JL2886_00633</name>
    <name evidence="4" type="ORF">PXK24_07740</name>
</gene>
<reference evidence="3 5" key="1">
    <citation type="submission" date="2016-04" db="EMBL/GenBank/DDBJ databases">
        <authorList>
            <person name="Evans L.H."/>
            <person name="Alamgir A."/>
            <person name="Owens N."/>
            <person name="Weber N.D."/>
            <person name="Virtaneva K."/>
            <person name="Barbian K."/>
            <person name="Babar A."/>
            <person name="Rosenke K."/>
        </authorList>
    </citation>
    <scope>NUCLEOTIDE SEQUENCE [LARGE SCALE GENOMIC DNA]</scope>
    <source>
        <strain evidence="3 5">JL2886</strain>
    </source>
</reference>
<dbReference type="Gene3D" id="1.10.630.10">
    <property type="entry name" value="Cytochrome P450"/>
    <property type="match status" value="1"/>
</dbReference>
<dbReference type="InterPro" id="IPR017972">
    <property type="entry name" value="Cyt_P450_CS"/>
</dbReference>
<dbReference type="InterPro" id="IPR002397">
    <property type="entry name" value="Cyt_P450_B"/>
</dbReference>